<keyword evidence="2" id="KW-1185">Reference proteome</keyword>
<protein>
    <submittedName>
        <fullName evidence="1">Uncharacterized protein</fullName>
    </submittedName>
</protein>
<reference evidence="1" key="1">
    <citation type="submission" date="2023-08" db="EMBL/GenBank/DDBJ databases">
        <authorList>
            <person name="Chen Y."/>
            <person name="Shah S."/>
            <person name="Dougan E. K."/>
            <person name="Thang M."/>
            <person name="Chan C."/>
        </authorList>
    </citation>
    <scope>NUCLEOTIDE SEQUENCE</scope>
</reference>
<evidence type="ECO:0000313" key="1">
    <source>
        <dbReference type="EMBL" id="CAJ1373587.1"/>
    </source>
</evidence>
<sequence length="101" mass="11979">MSEKLYRAIKSQVRAVHDELEDWIFEAFREGGLPECESDEEQDLKEEVAQRRRGMRYFAAGRPRDRKQFASMLFPRSFKAIQMNNCTRRLFTTSCELQGRP</sequence>
<organism evidence="1 2">
    <name type="scientific">Effrenium voratum</name>
    <dbReference type="NCBI Taxonomy" id="2562239"/>
    <lineage>
        <taxon>Eukaryota</taxon>
        <taxon>Sar</taxon>
        <taxon>Alveolata</taxon>
        <taxon>Dinophyceae</taxon>
        <taxon>Suessiales</taxon>
        <taxon>Symbiodiniaceae</taxon>
        <taxon>Effrenium</taxon>
    </lineage>
</organism>
<evidence type="ECO:0000313" key="2">
    <source>
        <dbReference type="Proteomes" id="UP001178507"/>
    </source>
</evidence>
<proteinExistence type="predicted"/>
<comment type="caution">
    <text evidence="1">The sequence shown here is derived from an EMBL/GenBank/DDBJ whole genome shotgun (WGS) entry which is preliminary data.</text>
</comment>
<dbReference type="AlphaFoldDB" id="A0AA36HQU7"/>
<accession>A0AA36HQU7</accession>
<gene>
    <name evidence="1" type="ORF">EVOR1521_LOCUS3357</name>
</gene>
<dbReference type="EMBL" id="CAUJNA010000203">
    <property type="protein sequence ID" value="CAJ1373587.1"/>
    <property type="molecule type" value="Genomic_DNA"/>
</dbReference>
<name>A0AA36HQU7_9DINO</name>
<dbReference type="Proteomes" id="UP001178507">
    <property type="component" value="Unassembled WGS sequence"/>
</dbReference>